<sequence length="74" mass="8546">MIISYFVGPCELDENSDFIERSLLLTETTAGQNEPFYSTRETKSTTLQGKKEKQRGMYKLQLYWGKLQCRGEAS</sequence>
<dbReference type="Gramene" id="PNT76485">
    <property type="protein sequence ID" value="PNT76485"/>
    <property type="gene ID" value="BRADI_1g48681v3"/>
</dbReference>
<dbReference type="EMBL" id="CM000880">
    <property type="protein sequence ID" value="PNT76483.1"/>
    <property type="molecule type" value="Genomic_DNA"/>
</dbReference>
<reference evidence="1" key="2">
    <citation type="submission" date="2017-06" db="EMBL/GenBank/DDBJ databases">
        <title>WGS assembly of Brachypodium distachyon.</title>
        <authorList>
            <consortium name="The International Brachypodium Initiative"/>
            <person name="Lucas S."/>
            <person name="Harmon-Smith M."/>
            <person name="Lail K."/>
            <person name="Tice H."/>
            <person name="Grimwood J."/>
            <person name="Bruce D."/>
            <person name="Barry K."/>
            <person name="Shu S."/>
            <person name="Lindquist E."/>
            <person name="Wang M."/>
            <person name="Pitluck S."/>
            <person name="Vogel J.P."/>
            <person name="Garvin D.F."/>
            <person name="Mockler T.C."/>
            <person name="Schmutz J."/>
            <person name="Rokhsar D."/>
            <person name="Bevan M.W."/>
        </authorList>
    </citation>
    <scope>NUCLEOTIDE SEQUENCE</scope>
    <source>
        <strain evidence="1">Bd21</strain>
    </source>
</reference>
<protein>
    <submittedName>
        <fullName evidence="1 2">Uncharacterized protein</fullName>
    </submittedName>
</protein>
<dbReference type="InParanoid" id="A0A2K2DQC7"/>
<dbReference type="EMBL" id="CM000880">
    <property type="protein sequence ID" value="PNT76484.1"/>
    <property type="molecule type" value="Genomic_DNA"/>
</dbReference>
<dbReference type="EnsemblPlants" id="PNT76480">
    <property type="protein sequence ID" value="PNT76480"/>
    <property type="gene ID" value="BRADI_1g48681v3"/>
</dbReference>
<organism evidence="1">
    <name type="scientific">Brachypodium distachyon</name>
    <name type="common">Purple false brome</name>
    <name type="synonym">Trachynia distachya</name>
    <dbReference type="NCBI Taxonomy" id="15368"/>
    <lineage>
        <taxon>Eukaryota</taxon>
        <taxon>Viridiplantae</taxon>
        <taxon>Streptophyta</taxon>
        <taxon>Embryophyta</taxon>
        <taxon>Tracheophyta</taxon>
        <taxon>Spermatophyta</taxon>
        <taxon>Magnoliopsida</taxon>
        <taxon>Liliopsida</taxon>
        <taxon>Poales</taxon>
        <taxon>Poaceae</taxon>
        <taxon>BOP clade</taxon>
        <taxon>Pooideae</taxon>
        <taxon>Stipodae</taxon>
        <taxon>Brachypodieae</taxon>
        <taxon>Brachypodium</taxon>
    </lineage>
</organism>
<dbReference type="Gramene" id="PNT76480">
    <property type="protein sequence ID" value="PNT76480"/>
    <property type="gene ID" value="BRADI_1g48681v3"/>
</dbReference>
<evidence type="ECO:0000313" key="3">
    <source>
        <dbReference type="Proteomes" id="UP000008810"/>
    </source>
</evidence>
<dbReference type="Gramene" id="PNT76484">
    <property type="protein sequence ID" value="PNT76484"/>
    <property type="gene ID" value="BRADI_1g48681v3"/>
</dbReference>
<dbReference type="EnsemblPlants" id="PNT76484">
    <property type="protein sequence ID" value="PNT76484"/>
    <property type="gene ID" value="BRADI_1g48681v3"/>
</dbReference>
<dbReference type="EMBL" id="CM000880">
    <property type="protein sequence ID" value="PNT76481.1"/>
    <property type="molecule type" value="Genomic_DNA"/>
</dbReference>
<dbReference type="EnsemblPlants" id="PNT76483">
    <property type="protein sequence ID" value="PNT76483"/>
    <property type="gene ID" value="BRADI_1g48681v3"/>
</dbReference>
<proteinExistence type="predicted"/>
<keyword evidence="3" id="KW-1185">Reference proteome</keyword>
<dbReference type="EMBL" id="CM000880">
    <property type="protein sequence ID" value="PNT76479.1"/>
    <property type="molecule type" value="Genomic_DNA"/>
</dbReference>
<gene>
    <name evidence="1" type="ORF">BRADI_1g48681v3</name>
</gene>
<dbReference type="Gramene" id="PNT76479">
    <property type="protein sequence ID" value="PNT76479"/>
    <property type="gene ID" value="BRADI_1g48681v3"/>
</dbReference>
<dbReference type="EMBL" id="CM000880">
    <property type="protein sequence ID" value="PNT76478.1"/>
    <property type="molecule type" value="Genomic_DNA"/>
</dbReference>
<evidence type="ECO:0000313" key="1">
    <source>
        <dbReference type="EMBL" id="PNT76482.1"/>
    </source>
</evidence>
<dbReference type="Gramene" id="PNT76478">
    <property type="protein sequence ID" value="PNT76478"/>
    <property type="gene ID" value="BRADI_1g48681v3"/>
</dbReference>
<dbReference type="EnsemblPlants" id="PNT76478">
    <property type="protein sequence ID" value="PNT76478"/>
    <property type="gene ID" value="BRADI_1g48681v3"/>
</dbReference>
<reference evidence="1 2" key="1">
    <citation type="journal article" date="2010" name="Nature">
        <title>Genome sequencing and analysis of the model grass Brachypodium distachyon.</title>
        <authorList>
            <consortium name="International Brachypodium Initiative"/>
        </authorList>
    </citation>
    <scope>NUCLEOTIDE SEQUENCE [LARGE SCALE GENOMIC DNA]</scope>
    <source>
        <strain evidence="1 2">Bd21</strain>
    </source>
</reference>
<dbReference type="EnsemblPlants" id="PNT76485">
    <property type="protein sequence ID" value="PNT76485"/>
    <property type="gene ID" value="BRADI_1g48681v3"/>
</dbReference>
<reference evidence="2" key="3">
    <citation type="submission" date="2018-08" db="UniProtKB">
        <authorList>
            <consortium name="EnsemblPlants"/>
        </authorList>
    </citation>
    <scope>IDENTIFICATION</scope>
    <source>
        <strain evidence="2">cv. Bd21</strain>
    </source>
</reference>
<dbReference type="EMBL" id="CM000880">
    <property type="protein sequence ID" value="PNT76480.1"/>
    <property type="molecule type" value="Genomic_DNA"/>
</dbReference>
<name>A0A2K2DQC7_BRADI</name>
<dbReference type="Gramene" id="PNT76483">
    <property type="protein sequence ID" value="PNT76483"/>
    <property type="gene ID" value="BRADI_1g48681v3"/>
</dbReference>
<dbReference type="EnsemblPlants" id="PNT76482">
    <property type="protein sequence ID" value="PNT76482"/>
    <property type="gene ID" value="BRADI_1g48681v3"/>
</dbReference>
<dbReference type="Gramene" id="PNT76481">
    <property type="protein sequence ID" value="PNT76481"/>
    <property type="gene ID" value="BRADI_1g48681v3"/>
</dbReference>
<dbReference type="Gramene" id="PNT76482">
    <property type="protein sequence ID" value="PNT76482"/>
    <property type="gene ID" value="BRADI_1g48681v3"/>
</dbReference>
<dbReference type="EnsemblPlants" id="PNT76481">
    <property type="protein sequence ID" value="PNT76481"/>
    <property type="gene ID" value="BRADI_1g48681v3"/>
</dbReference>
<dbReference type="EMBL" id="CM000880">
    <property type="protein sequence ID" value="PNT76485.1"/>
    <property type="molecule type" value="Genomic_DNA"/>
</dbReference>
<dbReference type="EMBL" id="CM000880">
    <property type="protein sequence ID" value="PNT76482.1"/>
    <property type="molecule type" value="Genomic_DNA"/>
</dbReference>
<dbReference type="AlphaFoldDB" id="A0A2K2DQC7"/>
<dbReference type="Proteomes" id="UP000008810">
    <property type="component" value="Chromosome 1"/>
</dbReference>
<accession>A0A2K2DQC7</accession>
<dbReference type="EnsemblPlants" id="PNT76479">
    <property type="protein sequence ID" value="PNT76479"/>
    <property type="gene ID" value="BRADI_1g48681v3"/>
</dbReference>
<evidence type="ECO:0000313" key="2">
    <source>
        <dbReference type="EnsemblPlants" id="PNT76478"/>
    </source>
</evidence>